<dbReference type="CDD" id="cd00082">
    <property type="entry name" value="HisKA"/>
    <property type="match status" value="1"/>
</dbReference>
<evidence type="ECO:0000256" key="4">
    <source>
        <dbReference type="ARBA" id="ARBA00022679"/>
    </source>
</evidence>
<dbReference type="InterPro" id="IPR036097">
    <property type="entry name" value="HisK_dim/P_sf"/>
</dbReference>
<dbReference type="PROSITE" id="PS50109">
    <property type="entry name" value="HIS_KIN"/>
    <property type="match status" value="1"/>
</dbReference>
<dbReference type="InterPro" id="IPR003661">
    <property type="entry name" value="HisK_dim/P_dom"/>
</dbReference>
<keyword evidence="7" id="KW-0547">Nucleotide-binding</keyword>
<dbReference type="InterPro" id="IPR035965">
    <property type="entry name" value="PAS-like_dom_sf"/>
</dbReference>
<dbReference type="RefSeq" id="WP_381509137.1">
    <property type="nucleotide sequence ID" value="NZ_JBHUOM010000052.1"/>
</dbReference>
<keyword evidence="8" id="KW-1185">Reference proteome</keyword>
<dbReference type="InterPro" id="IPR052162">
    <property type="entry name" value="Sensor_kinase/Photoreceptor"/>
</dbReference>
<dbReference type="InterPro" id="IPR005467">
    <property type="entry name" value="His_kinase_dom"/>
</dbReference>
<feature type="domain" description="Histidine kinase" evidence="6">
    <location>
        <begin position="345"/>
        <end position="571"/>
    </location>
</feature>
<evidence type="ECO:0000259" key="6">
    <source>
        <dbReference type="PROSITE" id="PS50109"/>
    </source>
</evidence>
<dbReference type="PANTHER" id="PTHR43304">
    <property type="entry name" value="PHYTOCHROME-LIKE PROTEIN CPH1"/>
    <property type="match status" value="1"/>
</dbReference>
<gene>
    <name evidence="7" type="ORF">ACFS25_31445</name>
</gene>
<keyword evidence="5" id="KW-0418">Kinase</keyword>
<organism evidence="7 8">
    <name type="scientific">Spirosoma flavum</name>
    <dbReference type="NCBI Taxonomy" id="2048557"/>
    <lineage>
        <taxon>Bacteria</taxon>
        <taxon>Pseudomonadati</taxon>
        <taxon>Bacteroidota</taxon>
        <taxon>Cytophagia</taxon>
        <taxon>Cytophagales</taxon>
        <taxon>Cytophagaceae</taxon>
        <taxon>Spirosoma</taxon>
    </lineage>
</organism>
<keyword evidence="4" id="KW-0808">Transferase</keyword>
<dbReference type="Pfam" id="PF08448">
    <property type="entry name" value="PAS_4"/>
    <property type="match status" value="2"/>
</dbReference>
<dbReference type="PANTHER" id="PTHR43304:SF1">
    <property type="entry name" value="PAC DOMAIN-CONTAINING PROTEIN"/>
    <property type="match status" value="1"/>
</dbReference>
<evidence type="ECO:0000313" key="7">
    <source>
        <dbReference type="EMBL" id="MFD2938320.1"/>
    </source>
</evidence>
<dbReference type="EC" id="2.7.13.3" evidence="2"/>
<dbReference type="InterPro" id="IPR000014">
    <property type="entry name" value="PAS"/>
</dbReference>
<dbReference type="SMART" id="SM00388">
    <property type="entry name" value="HisKA"/>
    <property type="match status" value="1"/>
</dbReference>
<dbReference type="InterPro" id="IPR036890">
    <property type="entry name" value="HATPase_C_sf"/>
</dbReference>
<dbReference type="Gene3D" id="3.30.450.20">
    <property type="entry name" value="PAS domain"/>
    <property type="match status" value="2"/>
</dbReference>
<comment type="catalytic activity">
    <reaction evidence="1">
        <text>ATP + protein L-histidine = ADP + protein N-phospho-L-histidine.</text>
        <dbReference type="EC" id="2.7.13.3"/>
    </reaction>
</comment>
<accession>A0ABW6AWA9</accession>
<dbReference type="Pfam" id="PF00512">
    <property type="entry name" value="HisKA"/>
    <property type="match status" value="1"/>
</dbReference>
<dbReference type="InterPro" id="IPR013656">
    <property type="entry name" value="PAS_4"/>
</dbReference>
<dbReference type="SUPFAM" id="SSF55785">
    <property type="entry name" value="PYP-like sensor domain (PAS domain)"/>
    <property type="match status" value="2"/>
</dbReference>
<evidence type="ECO:0000256" key="1">
    <source>
        <dbReference type="ARBA" id="ARBA00000085"/>
    </source>
</evidence>
<dbReference type="InterPro" id="IPR004358">
    <property type="entry name" value="Sig_transdc_His_kin-like_C"/>
</dbReference>
<proteinExistence type="predicted"/>
<reference evidence="8" key="1">
    <citation type="journal article" date="2019" name="Int. J. Syst. Evol. Microbiol.">
        <title>The Global Catalogue of Microorganisms (GCM) 10K type strain sequencing project: providing services to taxonomists for standard genome sequencing and annotation.</title>
        <authorList>
            <consortium name="The Broad Institute Genomics Platform"/>
            <consortium name="The Broad Institute Genome Sequencing Center for Infectious Disease"/>
            <person name="Wu L."/>
            <person name="Ma J."/>
        </authorList>
    </citation>
    <scope>NUCLEOTIDE SEQUENCE [LARGE SCALE GENOMIC DNA]</scope>
    <source>
        <strain evidence="8">KCTC 52490</strain>
    </source>
</reference>
<dbReference type="Gene3D" id="1.10.287.130">
    <property type="match status" value="1"/>
</dbReference>
<dbReference type="Proteomes" id="UP001597512">
    <property type="component" value="Unassembled WGS sequence"/>
</dbReference>
<name>A0ABW6AWA9_9BACT</name>
<dbReference type="GO" id="GO:0005524">
    <property type="term" value="F:ATP binding"/>
    <property type="evidence" value="ECO:0007669"/>
    <property type="project" value="UniProtKB-KW"/>
</dbReference>
<keyword evidence="3" id="KW-0597">Phosphoprotein</keyword>
<dbReference type="SMART" id="SM00091">
    <property type="entry name" value="PAS"/>
    <property type="match status" value="2"/>
</dbReference>
<evidence type="ECO:0000256" key="5">
    <source>
        <dbReference type="ARBA" id="ARBA00022777"/>
    </source>
</evidence>
<dbReference type="PRINTS" id="PR00344">
    <property type="entry name" value="BCTRLSENSOR"/>
</dbReference>
<dbReference type="SMART" id="SM00387">
    <property type="entry name" value="HATPase_c"/>
    <property type="match status" value="1"/>
</dbReference>
<dbReference type="Gene3D" id="3.30.565.10">
    <property type="entry name" value="Histidine kinase-like ATPase, C-terminal domain"/>
    <property type="match status" value="1"/>
</dbReference>
<evidence type="ECO:0000256" key="2">
    <source>
        <dbReference type="ARBA" id="ARBA00012438"/>
    </source>
</evidence>
<dbReference type="InterPro" id="IPR003594">
    <property type="entry name" value="HATPase_dom"/>
</dbReference>
<evidence type="ECO:0000256" key="3">
    <source>
        <dbReference type="ARBA" id="ARBA00022553"/>
    </source>
</evidence>
<keyword evidence="7" id="KW-0067">ATP-binding</keyword>
<evidence type="ECO:0000313" key="8">
    <source>
        <dbReference type="Proteomes" id="UP001597512"/>
    </source>
</evidence>
<dbReference type="Pfam" id="PF02518">
    <property type="entry name" value="HATPase_c"/>
    <property type="match status" value="1"/>
</dbReference>
<comment type="caution">
    <text evidence="7">The sequence shown here is derived from an EMBL/GenBank/DDBJ whole genome shotgun (WGS) entry which is preliminary data.</text>
</comment>
<dbReference type="EMBL" id="JBHUOM010000052">
    <property type="protein sequence ID" value="MFD2938320.1"/>
    <property type="molecule type" value="Genomic_DNA"/>
</dbReference>
<dbReference type="SUPFAM" id="SSF47384">
    <property type="entry name" value="Homodimeric domain of signal transducing histidine kinase"/>
    <property type="match status" value="1"/>
</dbReference>
<dbReference type="SUPFAM" id="SSF55874">
    <property type="entry name" value="ATPase domain of HSP90 chaperone/DNA topoisomerase II/histidine kinase"/>
    <property type="match status" value="1"/>
</dbReference>
<protein>
    <recommendedName>
        <fullName evidence="2">histidine kinase</fullName>
        <ecNumber evidence="2">2.7.13.3</ecNumber>
    </recommendedName>
</protein>
<sequence length="571" mass="64170">MNNDQLPLDPKGLTLDQQKLKENEFRFRSLIEEYPVASCLFVGRDLIIQEVNSLMIALFGKGDTILGKPLAQVLPELEEQGFLQILDTVYTTGEIYQDTNAKCDLVIDGQFGTYYFDFTYKPLRNTAGEIYAILETSVDVTGQVVARQKLAESESRFRRLVEQTPTAMLVVKGEELLIETINQAMLTIMGRGKDIINKPLEIAMPELIGQPLVAHCRQVLHTGTPYYGWGDEAQVWRNGKLETGYYNVSCTPIYEGDHLVGVMQVAAEVTQQVAAQKAIAESENRYRNLSTQLEQQVLQRTYELGIATEELTAVNEEYVVTNQALEEANELLVRSNQSLQQFAYVASHDLQEPLRKVQQFGNLLRTQYGEQLGDGVNYLERMQVAASRMSTLIRDVLRFSHISSSKETSELTSLADVIETVLVDLELLIEETRASVYVDNLPTIRGDRSQLEQLFQNLLSNALKFRQVDTIPQIKICVQTLPEARLPPGVKPTRSAKFYHRIDVIDNGIGFDEKYADRIFRLFQRLHGKNQFSGTGIGLAICEKVTANHGGAITATSQPNEGATFNVYLPL</sequence>